<evidence type="ECO:0000313" key="6">
    <source>
        <dbReference type="Proteomes" id="UP000070452"/>
    </source>
</evidence>
<dbReference type="InterPro" id="IPR011621">
    <property type="entry name" value="Metal-dep_PHydrolase_7TM_intra"/>
</dbReference>
<evidence type="ECO:0000256" key="2">
    <source>
        <dbReference type="SAM" id="Phobius"/>
    </source>
</evidence>
<sequence length="730" mass="83045">MLNKTLQKLQEKLGKAALPFLLFLFFIIICGVTFSSVKQKANDFREGQVAEESIRANKTIENTEETEQKRKLAAEAVTPEYTYQKDLADDQNNRIKQLFELIDKTNDAINKSYDEKIDKAKEDENIPKPTTEERIAALKKNFENVNAENVVFYQKLPNNFYSTIFEMTETEIHTVRDESLKLIDEQMSKQVRESELEAFKQEAEEQIQYLNVTPAQQQMIRYLVDQGIVVNDVLNEKKTEELKQSAREAVQPVMIFQGEIIVREGNQIDASAMKKLELLGLTNQTTSIFPLIAMVLAVLLQIGVLIYNSLQFQNTGERTKYVLFYVTAMSVSIVLMKFFQLFQTEQATYIPLFYPAAFAPLVLSFFLNRRAGIMAGIFQAVSALFIFYDSIGTNFLTIILMSYVFSGLMATIVRRKRISEQGLSAAMWVIIFPVMMDVILIVYQGMSFGDATTWLMLVCGFTGALFSFLLTIGLHPYIELMVNDDSVIVLNELSNPNHPLLKQLLEEAPGTYHHSMMVANLSANAVAEIGGRSLLTRVACYYHDIGKIKHASFFVENLPSGAENPHNFLLPEDSKHIIFGHVTDGAKILEDYNMPQMVIDICKQHHGTTLMRYFYIKAKERNPEVTEEQFRYPGPKPQSREAGIVNIADSCEAAVRAMDHPTSEKIESFVHNLIEERISDGQLDDSGLTLKEIRKVEKSLISGLSSTFHSRIKYPKMKTEVEKIKEEQEE</sequence>
<evidence type="ECO:0000313" key="7">
    <source>
        <dbReference type="Proteomes" id="UP000469871"/>
    </source>
</evidence>
<dbReference type="NCBIfam" id="TIGR00277">
    <property type="entry name" value="HDIG"/>
    <property type="match status" value="1"/>
</dbReference>
<dbReference type="PANTHER" id="PTHR36442:SF1">
    <property type="entry name" value="CYCLIC-DI-AMP PHOSPHODIESTERASE PGPH"/>
    <property type="match status" value="1"/>
</dbReference>
<dbReference type="Proteomes" id="UP000469871">
    <property type="component" value="Unassembled WGS sequence"/>
</dbReference>
<dbReference type="PANTHER" id="PTHR36442">
    <property type="entry name" value="CYCLIC-DI-AMP PHOSPHODIESTERASE PGPH"/>
    <property type="match status" value="1"/>
</dbReference>
<feature type="transmembrane region" description="Helical" evidence="2">
    <location>
        <begin position="16"/>
        <end position="37"/>
    </location>
</feature>
<evidence type="ECO:0000313" key="5">
    <source>
        <dbReference type="EMBL" id="KWX18591.1"/>
    </source>
</evidence>
<dbReference type="AlphaFoldDB" id="A0A132P8D8"/>
<comment type="caution">
    <text evidence="5">The sequence shown here is derived from an EMBL/GenBank/DDBJ whole genome shotgun (WGS) entry which is preliminary data.</text>
</comment>
<dbReference type="EMBL" id="WEFP01000002">
    <property type="protein sequence ID" value="KAB7573001.1"/>
    <property type="molecule type" value="Genomic_DNA"/>
</dbReference>
<feature type="transmembrane region" description="Helical" evidence="2">
    <location>
        <begin position="394"/>
        <end position="413"/>
    </location>
</feature>
<feature type="transmembrane region" description="Helical" evidence="2">
    <location>
        <begin position="425"/>
        <end position="446"/>
    </location>
</feature>
<dbReference type="Proteomes" id="UP000070452">
    <property type="component" value="Unassembled WGS sequence"/>
</dbReference>
<evidence type="ECO:0000313" key="4">
    <source>
        <dbReference type="EMBL" id="KAB7573001.1"/>
    </source>
</evidence>
<keyword evidence="2" id="KW-1133">Transmembrane helix</keyword>
<dbReference type="InterPro" id="IPR006675">
    <property type="entry name" value="HDIG_dom"/>
</dbReference>
<feature type="transmembrane region" description="Helical" evidence="2">
    <location>
        <begin position="371"/>
        <end position="388"/>
    </location>
</feature>
<dbReference type="PROSITE" id="PS51831">
    <property type="entry name" value="HD"/>
    <property type="match status" value="1"/>
</dbReference>
<feature type="transmembrane region" description="Helical" evidence="2">
    <location>
        <begin position="288"/>
        <end position="310"/>
    </location>
</feature>
<keyword evidence="1" id="KW-0175">Coiled coil</keyword>
<name>A0A132P8D8_ENTFC</name>
<feature type="coiled-coil region" evidence="1">
    <location>
        <begin position="88"/>
        <end position="148"/>
    </location>
</feature>
<gene>
    <name evidence="5" type="ORF">AWT83_08975</name>
    <name evidence="4" type="ORF">GBM73_14475</name>
</gene>
<feature type="transmembrane region" description="Helical" evidence="2">
    <location>
        <begin position="348"/>
        <end position="366"/>
    </location>
</feature>
<dbReference type="Pfam" id="PF07698">
    <property type="entry name" value="7TM-7TMR_HD"/>
    <property type="match status" value="1"/>
</dbReference>
<accession>A0A132P8D8</accession>
<dbReference type="InterPro" id="IPR052722">
    <property type="entry name" value="PgpH_phosphodiesterase"/>
</dbReference>
<reference evidence="5 6" key="1">
    <citation type="submission" date="2016-01" db="EMBL/GenBank/DDBJ databases">
        <title>Molecular Mechanisms for transfer of large genomic segments between Enterococcus faecium strains.</title>
        <authorList>
            <person name="Garcia-Solache M.A."/>
            <person name="Lebreton F."/>
            <person name="Mclaughlin R.E."/>
            <person name="Whiteaker J.D."/>
            <person name="Gilmore M.S."/>
            <person name="Rice L.B."/>
        </authorList>
    </citation>
    <scope>NUCLEOTIDE SEQUENCE [LARGE SCALE GENOMIC DNA]</scope>
    <source>
        <strain evidence="5 6">D344RRF x C68</strain>
    </source>
</reference>
<feature type="domain" description="HD" evidence="3">
    <location>
        <begin position="511"/>
        <end position="654"/>
    </location>
</feature>
<dbReference type="Pfam" id="PF01966">
    <property type="entry name" value="HD"/>
    <property type="match status" value="1"/>
</dbReference>
<feature type="transmembrane region" description="Helical" evidence="2">
    <location>
        <begin position="452"/>
        <end position="474"/>
    </location>
</feature>
<keyword evidence="2" id="KW-0472">Membrane</keyword>
<organism evidence="5 6">
    <name type="scientific">Enterococcus faecium</name>
    <name type="common">Streptococcus faecium</name>
    <dbReference type="NCBI Taxonomy" id="1352"/>
    <lineage>
        <taxon>Bacteria</taxon>
        <taxon>Bacillati</taxon>
        <taxon>Bacillota</taxon>
        <taxon>Bacilli</taxon>
        <taxon>Lactobacillales</taxon>
        <taxon>Enterococcaceae</taxon>
        <taxon>Enterococcus</taxon>
    </lineage>
</organism>
<keyword evidence="2" id="KW-0812">Transmembrane</keyword>
<dbReference type="Pfam" id="PF07697">
    <property type="entry name" value="7TMR-HDED"/>
    <property type="match status" value="1"/>
</dbReference>
<dbReference type="SMART" id="SM00471">
    <property type="entry name" value="HDc"/>
    <property type="match status" value="1"/>
</dbReference>
<dbReference type="InterPro" id="IPR006674">
    <property type="entry name" value="HD_domain"/>
</dbReference>
<protein>
    <submittedName>
        <fullName evidence="4">HDIG domain-containing protein</fullName>
    </submittedName>
</protein>
<feature type="transmembrane region" description="Helical" evidence="2">
    <location>
        <begin position="322"/>
        <end position="342"/>
    </location>
</feature>
<dbReference type="SUPFAM" id="SSF109604">
    <property type="entry name" value="HD-domain/PDEase-like"/>
    <property type="match status" value="1"/>
</dbReference>
<dbReference type="InterPro" id="IPR011624">
    <property type="entry name" value="Metal-dep_PHydrolase_7TM_extra"/>
</dbReference>
<dbReference type="Gene3D" id="1.10.3210.10">
    <property type="entry name" value="Hypothetical protein af1432"/>
    <property type="match status" value="1"/>
</dbReference>
<dbReference type="RefSeq" id="WP_002299470.1">
    <property type="nucleotide sequence ID" value="NZ_CABGSJ010000073.1"/>
</dbReference>
<evidence type="ECO:0000259" key="3">
    <source>
        <dbReference type="PROSITE" id="PS51831"/>
    </source>
</evidence>
<dbReference type="EMBL" id="LRHK01000001">
    <property type="protein sequence ID" value="KWX18591.1"/>
    <property type="molecule type" value="Genomic_DNA"/>
</dbReference>
<proteinExistence type="predicted"/>
<dbReference type="InterPro" id="IPR003607">
    <property type="entry name" value="HD/PDEase_dom"/>
</dbReference>
<evidence type="ECO:0000256" key="1">
    <source>
        <dbReference type="SAM" id="Coils"/>
    </source>
</evidence>
<dbReference type="CDD" id="cd00077">
    <property type="entry name" value="HDc"/>
    <property type="match status" value="1"/>
</dbReference>
<reference evidence="4 7" key="2">
    <citation type="submission" date="2019-10" db="EMBL/GenBank/DDBJ databases">
        <title>Evolutionary dynamics of vancomycin-resistant Enterococcus faecium during gastrointestinal tract colonization and bloodstream infection in immunocompromised pediatric patients.</title>
        <authorList>
            <person name="Chilambi G.S."/>
            <person name="Nordstrom H.R."/>
            <person name="Evans D.R."/>
            <person name="Ferrolino J."/>
            <person name="Hayden R.T."/>
            <person name="Maron G.M."/>
            <person name="Vo A.N."/>
            <person name="Gilmore M.S."/>
            <person name="Wolf J."/>
            <person name="Rosch J.W."/>
            <person name="Van Tyne D."/>
        </authorList>
    </citation>
    <scope>NUCLEOTIDE SEQUENCE [LARGE SCALE GENOMIC DNA]</scope>
    <source>
        <strain evidence="4 7">VRECG27</strain>
    </source>
</reference>